<evidence type="ECO:0000256" key="1">
    <source>
        <dbReference type="SAM" id="Phobius"/>
    </source>
</evidence>
<sequence length="45" mass="4980">MKLLATIDKHILAYWNTAPDERLCAYLATLPVAVLVIDAVAQIIK</sequence>
<name>A0A7W3YD56_9LACO</name>
<gene>
    <name evidence="2" type="ORF">H5R63_08535</name>
</gene>
<reference evidence="2 3" key="1">
    <citation type="submission" date="2020-07" db="EMBL/GenBank/DDBJ databases">
        <title>Description of Limosilactobacillus balticus sp. nov., Limosilactobacillus agrestis sp. nov., Limosilactobacillus albertensis sp. nov., Limosilactobacillus rudii sp. nov., Limosilactobacillus fastidiosus sp. nov., five novel Limosilactobacillus species isolated from the vertebrate gastrointestinal tract, and proposal of 6 subspecies of Limosilactobacillus reuteri adapted to the gastrointestinal tract of specific vertebrate hosts.</title>
        <authorList>
            <person name="Li F."/>
            <person name="Cheng C."/>
            <person name="Zheng J."/>
            <person name="Quevedo R.M."/>
            <person name="Li J."/>
            <person name="Roos S."/>
            <person name="Gaenzle M.G."/>
            <person name="Walter J."/>
        </authorList>
    </citation>
    <scope>NUCLEOTIDE SEQUENCE [LARGE SCALE GENOMIC DNA]</scope>
    <source>
        <strain evidence="2 3">WF-MA3-C</strain>
    </source>
</reference>
<protein>
    <submittedName>
        <fullName evidence="2">Uncharacterized protein</fullName>
    </submittedName>
</protein>
<dbReference type="RefSeq" id="WP_182581677.1">
    <property type="nucleotide sequence ID" value="NZ_JACIUY010000064.1"/>
</dbReference>
<proteinExistence type="predicted"/>
<keyword evidence="1" id="KW-0812">Transmembrane</keyword>
<organism evidence="2 3">
    <name type="scientific">Limosilactobacillus fastidiosus</name>
    <dbReference type="NCBI Taxonomy" id="2759855"/>
    <lineage>
        <taxon>Bacteria</taxon>
        <taxon>Bacillati</taxon>
        <taxon>Bacillota</taxon>
        <taxon>Bacilli</taxon>
        <taxon>Lactobacillales</taxon>
        <taxon>Lactobacillaceae</taxon>
        <taxon>Limosilactobacillus</taxon>
    </lineage>
</organism>
<dbReference type="AlphaFoldDB" id="A0A7W3YD56"/>
<evidence type="ECO:0000313" key="3">
    <source>
        <dbReference type="Proteomes" id="UP000518255"/>
    </source>
</evidence>
<keyword evidence="1" id="KW-0472">Membrane</keyword>
<keyword evidence="1" id="KW-1133">Transmembrane helix</keyword>
<comment type="caution">
    <text evidence="2">The sequence shown here is derived from an EMBL/GenBank/DDBJ whole genome shotgun (WGS) entry which is preliminary data.</text>
</comment>
<dbReference type="Proteomes" id="UP000518255">
    <property type="component" value="Unassembled WGS sequence"/>
</dbReference>
<feature type="transmembrane region" description="Helical" evidence="1">
    <location>
        <begin position="25"/>
        <end position="44"/>
    </location>
</feature>
<dbReference type="EMBL" id="JACIUY010000064">
    <property type="protein sequence ID" value="MBB1086821.1"/>
    <property type="molecule type" value="Genomic_DNA"/>
</dbReference>
<accession>A0A7W3YD56</accession>
<evidence type="ECO:0000313" key="2">
    <source>
        <dbReference type="EMBL" id="MBB1086821.1"/>
    </source>
</evidence>